<dbReference type="eggNOG" id="COG2253">
    <property type="taxonomic scope" value="Bacteria"/>
</dbReference>
<dbReference type="STRING" id="159087.Daro_2334"/>
<dbReference type="HOGENOM" id="CLU_066201_0_0_4"/>
<reference evidence="1" key="1">
    <citation type="submission" date="2005-08" db="EMBL/GenBank/DDBJ databases">
        <title>Complete sequence of Dechloromonas aromatica RCB.</title>
        <authorList>
            <person name="Salinero K.K."/>
            <person name="Copeland A."/>
            <person name="Lucas S."/>
            <person name="Lapidus A."/>
            <person name="Barry K."/>
            <person name="Detter J.C."/>
            <person name="Glavina T."/>
            <person name="Hammon N."/>
            <person name="Israni S."/>
            <person name="Pitluck S."/>
            <person name="Di Bartolo G."/>
            <person name="Trong S."/>
            <person name="Schmutz J."/>
            <person name="Larimer F."/>
            <person name="Land M."/>
            <person name="Ivanova N."/>
            <person name="Richardson P."/>
        </authorList>
    </citation>
    <scope>NUCLEOTIDE SEQUENCE</scope>
    <source>
        <strain evidence="1">RCB</strain>
    </source>
</reference>
<name>Q47DL1_DECAR</name>
<dbReference type="InterPro" id="IPR014942">
    <property type="entry name" value="AbiEii"/>
</dbReference>
<dbReference type="KEGG" id="dar:Daro_2334"/>
<proteinExistence type="predicted"/>
<accession>Q47DL1</accession>
<evidence type="ECO:0000313" key="1">
    <source>
        <dbReference type="EMBL" id="AAZ47070.1"/>
    </source>
</evidence>
<sequence length="359" mass="39228">MNPSFHDVITAADGDRLDLFLGAATRLGTAVQNVEKDFWVCWTLDALFNGLATGGPRLLFKGGTSLSKAFGLISRFSEDIDITVFRGDLGQAAEVAELDALSGKKRRARLEAIRLACQAYIAGPLADEFTQIAAAVIPDGRFRLELDPDDKDGQTLLFWYPAVTPTTNDYIHSAVKIESGAKSALDPHIAATVTPYVAQDLPALDLTVSNVITVKPERTFWDKVIILHGLRQWHDRRGELRHGGQRVSRHYYDVHQLMQASASPEWQADQALAIDCAHHARLFFGSADLGLEAAQPGSFTLSPSAAMHEALSRDYEAMAGMVFGEIPALSAVLSSIERFEEIVNSAVVAETLLQKEPRT</sequence>
<dbReference type="Gene3D" id="3.10.450.620">
    <property type="entry name" value="JHP933, nucleotidyltransferase-like core domain"/>
    <property type="match status" value="1"/>
</dbReference>
<gene>
    <name evidence="1" type="ordered locus">Daro_2334</name>
</gene>
<dbReference type="OrthoDB" id="9780929at2"/>
<organism evidence="1">
    <name type="scientific">Dechloromonas aromatica (strain RCB)</name>
    <dbReference type="NCBI Taxonomy" id="159087"/>
    <lineage>
        <taxon>Bacteria</taxon>
        <taxon>Pseudomonadati</taxon>
        <taxon>Pseudomonadota</taxon>
        <taxon>Betaproteobacteria</taxon>
        <taxon>Rhodocyclales</taxon>
        <taxon>Azonexaceae</taxon>
        <taxon>Dechloromonas</taxon>
    </lineage>
</organism>
<dbReference type="AlphaFoldDB" id="Q47DL1"/>
<evidence type="ECO:0008006" key="2">
    <source>
        <dbReference type="Google" id="ProtNLM"/>
    </source>
</evidence>
<dbReference type="Pfam" id="PF08843">
    <property type="entry name" value="AbiEii"/>
    <property type="match status" value="1"/>
</dbReference>
<dbReference type="EMBL" id="CP000089">
    <property type="protein sequence ID" value="AAZ47070.1"/>
    <property type="molecule type" value="Genomic_DNA"/>
</dbReference>
<protein>
    <recommendedName>
        <fullName evidence="2">Nucleotidyl transferase AbiEii/AbiGii toxin family protein</fullName>
    </recommendedName>
</protein>